<dbReference type="EMBL" id="LXJU01000023">
    <property type="protein sequence ID" value="OGE49214.1"/>
    <property type="molecule type" value="Genomic_DNA"/>
</dbReference>
<protein>
    <submittedName>
        <fullName evidence="2">Uncharacterized protein</fullName>
    </submittedName>
</protein>
<dbReference type="RefSeq" id="XP_022484666.1">
    <property type="nucleotide sequence ID" value="XM_022635543.1"/>
</dbReference>
<organism evidence="2 3">
    <name type="scientific">Penicillium arizonense</name>
    <dbReference type="NCBI Taxonomy" id="1835702"/>
    <lineage>
        <taxon>Eukaryota</taxon>
        <taxon>Fungi</taxon>
        <taxon>Dikarya</taxon>
        <taxon>Ascomycota</taxon>
        <taxon>Pezizomycotina</taxon>
        <taxon>Eurotiomycetes</taxon>
        <taxon>Eurotiomycetidae</taxon>
        <taxon>Eurotiales</taxon>
        <taxon>Aspergillaceae</taxon>
        <taxon>Penicillium</taxon>
    </lineage>
</organism>
<accession>A0A1F5L7L3</accession>
<dbReference type="OrthoDB" id="4359842at2759"/>
<evidence type="ECO:0000313" key="3">
    <source>
        <dbReference type="Proteomes" id="UP000177622"/>
    </source>
</evidence>
<dbReference type="AlphaFoldDB" id="A0A1F5L7L3"/>
<dbReference type="STRING" id="1835702.A0A1F5L7L3"/>
<sequence length="519" mass="55817">MSFNTNDSLPVGSPTIPAASPVPSESSHGSGPMSISSGSSFVPTSFAPVPAPFAPVPSPVAPVPSPITPVPSPVPSQFFTGSGPMSISSGSSFVPAPAVPSGISVPTVVTSDISASNLPLSDDYYFISHLLATHPRTLAHAESAARVATQSASQSATVHPPVTPPLQNNPNPVTPDNGPFNWTDVMSEGSPDMEPRQPLLWQDTPPRHPPMSATDPIFHGRIFETAEDRIQASEDLLLAEMAKNHNDPPHHFTNDDEMSYFSIADLDAQFREMETGQKLAPKHKPNTPVERSAKRVKNNNTLSAMTESASTAAFSPNTKQADAIPAMLEPATTESTPKPSRRRRKARKSFTPEVTRTLRSSTTKKTEESAAKQTPKSETATTADADAEVPAPSPNKSLPESWATALDEDKLVSMMKDQGYTWVDITEMWAANSALAYSQASLKKRWGNMKKKLGRWTGFDEALVAVVGIVRSDLNEILTDESWEHIAGTISAELNLAVTGEFCKARFVVMEDEKLTRQG</sequence>
<dbReference type="Proteomes" id="UP000177622">
    <property type="component" value="Unassembled WGS sequence"/>
</dbReference>
<evidence type="ECO:0000313" key="2">
    <source>
        <dbReference type="EMBL" id="OGE49214.1"/>
    </source>
</evidence>
<feature type="compositionally biased region" description="Basic residues" evidence="1">
    <location>
        <begin position="339"/>
        <end position="348"/>
    </location>
</feature>
<keyword evidence="3" id="KW-1185">Reference proteome</keyword>
<comment type="caution">
    <text evidence="2">The sequence shown here is derived from an EMBL/GenBank/DDBJ whole genome shotgun (WGS) entry which is preliminary data.</text>
</comment>
<feature type="region of interest" description="Disordered" evidence="1">
    <location>
        <begin position="1"/>
        <end position="36"/>
    </location>
</feature>
<feature type="region of interest" description="Disordered" evidence="1">
    <location>
        <begin position="151"/>
        <end position="172"/>
    </location>
</feature>
<feature type="region of interest" description="Disordered" evidence="1">
    <location>
        <begin position="276"/>
        <end position="298"/>
    </location>
</feature>
<name>A0A1F5L7L3_PENAI</name>
<reference evidence="2 3" key="1">
    <citation type="journal article" date="2016" name="Sci. Rep.">
        <title>Penicillium arizonense, a new, genome sequenced fungal species, reveals a high chemical diversity in secreted metabolites.</title>
        <authorList>
            <person name="Grijseels S."/>
            <person name="Nielsen J.C."/>
            <person name="Randelovic M."/>
            <person name="Nielsen J."/>
            <person name="Nielsen K.F."/>
            <person name="Workman M."/>
            <person name="Frisvad J.C."/>
        </authorList>
    </citation>
    <scope>NUCLEOTIDE SEQUENCE [LARGE SCALE GENOMIC DNA]</scope>
    <source>
        <strain evidence="2 3">CBS 141311</strain>
    </source>
</reference>
<proteinExistence type="predicted"/>
<dbReference type="GeneID" id="34580277"/>
<evidence type="ECO:0000256" key="1">
    <source>
        <dbReference type="SAM" id="MobiDB-lite"/>
    </source>
</evidence>
<feature type="compositionally biased region" description="Low complexity" evidence="1">
    <location>
        <begin position="24"/>
        <end position="36"/>
    </location>
</feature>
<feature type="region of interest" description="Disordered" evidence="1">
    <location>
        <begin position="323"/>
        <end position="402"/>
    </location>
</feature>
<gene>
    <name evidence="2" type="ORF">PENARI_c023G05803</name>
</gene>